<feature type="transmembrane region" description="Helical" evidence="11">
    <location>
        <begin position="454"/>
        <end position="476"/>
    </location>
</feature>
<keyword evidence="6 11" id="KW-0812">Transmembrane</keyword>
<organism evidence="12 13">
    <name type="scientific">Etheostoma spectabile</name>
    <name type="common">orangethroat darter</name>
    <dbReference type="NCBI Taxonomy" id="54343"/>
    <lineage>
        <taxon>Eukaryota</taxon>
        <taxon>Metazoa</taxon>
        <taxon>Chordata</taxon>
        <taxon>Craniata</taxon>
        <taxon>Vertebrata</taxon>
        <taxon>Euteleostomi</taxon>
        <taxon>Actinopterygii</taxon>
        <taxon>Neopterygii</taxon>
        <taxon>Teleostei</taxon>
        <taxon>Neoteleostei</taxon>
        <taxon>Acanthomorphata</taxon>
        <taxon>Eupercaria</taxon>
        <taxon>Perciformes</taxon>
        <taxon>Percoidei</taxon>
        <taxon>Percidae</taxon>
        <taxon>Etheostomatinae</taxon>
        <taxon>Etheostoma</taxon>
    </lineage>
</organism>
<dbReference type="PRINTS" id="PR01077">
    <property type="entry name" value="CLAUDIN"/>
</dbReference>
<dbReference type="GO" id="GO:0005198">
    <property type="term" value="F:structural molecule activity"/>
    <property type="evidence" value="ECO:0007669"/>
    <property type="project" value="InterPro"/>
</dbReference>
<feature type="transmembrane region" description="Helical" evidence="11">
    <location>
        <begin position="568"/>
        <end position="588"/>
    </location>
</feature>
<keyword evidence="8 11" id="KW-1133">Transmembrane helix</keyword>
<evidence type="ECO:0000256" key="10">
    <source>
        <dbReference type="SAM" id="MobiDB-lite"/>
    </source>
</evidence>
<feature type="compositionally biased region" description="Basic and acidic residues" evidence="10">
    <location>
        <begin position="658"/>
        <end position="673"/>
    </location>
</feature>
<evidence type="ECO:0000256" key="5">
    <source>
        <dbReference type="ARBA" id="ARBA00022475"/>
    </source>
</evidence>
<dbReference type="AlphaFoldDB" id="A0A5J5D2P7"/>
<evidence type="ECO:0000256" key="8">
    <source>
        <dbReference type="ARBA" id="ARBA00022989"/>
    </source>
</evidence>
<comment type="caution">
    <text evidence="12">The sequence shown here is derived from an EMBL/GenBank/DDBJ whole genome shotgun (WGS) entry which is preliminary data.</text>
</comment>
<gene>
    <name evidence="12" type="ORF">FQN60_000661</name>
</gene>
<feature type="compositionally biased region" description="Polar residues" evidence="10">
    <location>
        <begin position="676"/>
        <end position="686"/>
    </location>
</feature>
<dbReference type="GO" id="GO:0005886">
    <property type="term" value="C:plasma membrane"/>
    <property type="evidence" value="ECO:0007669"/>
    <property type="project" value="UniProtKB-SubCell"/>
</dbReference>
<dbReference type="Proteomes" id="UP000327493">
    <property type="component" value="Chromosome 13"/>
</dbReference>
<evidence type="ECO:0008006" key="14">
    <source>
        <dbReference type="Google" id="ProtNLM"/>
    </source>
</evidence>
<feature type="transmembrane region" description="Helical" evidence="11">
    <location>
        <begin position="488"/>
        <end position="505"/>
    </location>
</feature>
<reference evidence="12 13" key="1">
    <citation type="submission" date="2019-08" db="EMBL/GenBank/DDBJ databases">
        <title>A chromosome-level genome assembly, high-density linkage maps, and genome scans reveal the genomic architecture of hybrid incompatibilities underlying speciation via character displacement in darters (Percidae: Etheostominae).</title>
        <authorList>
            <person name="Moran R.L."/>
            <person name="Catchen J.M."/>
            <person name="Fuller R.C."/>
        </authorList>
    </citation>
    <scope>NUCLEOTIDE SEQUENCE [LARGE SCALE GENOMIC DNA]</scope>
    <source>
        <strain evidence="12">EspeVRDwgs_2016</strain>
        <tissue evidence="12">Muscle</tissue>
    </source>
</reference>
<feature type="non-terminal residue" evidence="12">
    <location>
        <position position="725"/>
    </location>
</feature>
<evidence type="ECO:0000313" key="12">
    <source>
        <dbReference type="EMBL" id="KAA8586825.1"/>
    </source>
</evidence>
<dbReference type="GO" id="GO:0005923">
    <property type="term" value="C:bicellular tight junction"/>
    <property type="evidence" value="ECO:0007669"/>
    <property type="project" value="UniProtKB-SubCell"/>
</dbReference>
<comment type="subcellular location">
    <subcellularLocation>
        <location evidence="1">Cell junction</location>
        <location evidence="1">Tight junction</location>
    </subcellularLocation>
    <subcellularLocation>
        <location evidence="2">Cell membrane</location>
        <topology evidence="2">Multi-pass membrane protein</topology>
    </subcellularLocation>
</comment>
<evidence type="ECO:0000256" key="6">
    <source>
        <dbReference type="ARBA" id="ARBA00022692"/>
    </source>
</evidence>
<feature type="transmembrane region" description="Helical" evidence="11">
    <location>
        <begin position="25"/>
        <end position="47"/>
    </location>
</feature>
<proteinExistence type="inferred from homology"/>
<keyword evidence="7" id="KW-0965">Cell junction</keyword>
<feature type="transmembrane region" description="Helical" evidence="11">
    <location>
        <begin position="68"/>
        <end position="89"/>
    </location>
</feature>
<sequence length="725" mass="76390">MAILLSVAGGQCTNCVENESSKTKVGITAGVVFIVAGILCLVPVCWTTNTIVQDFYNPMLTSAQKRELGAALYIGWGAAALMLIGGGILCCNCPPKDESTYKTARWGVEPLFPVSHLGKCTNCLEDEVAKAKACIVSGVIFIIAALLILIPVSWSAHAVISDFYNPLVIEAQKRELGPALYIGWSSAGLLLLGGGLLCNSCPPKDVTIPYIPAKFVPARTTSSHVGYVQSGETTVYHVDIKAAGGKCTNCVEDEGAKSKVAIAAGVFFIVGGILCLIPVSWSANMVISDFYNPLLGDPQRRELGASLFIGWGSAGLLETTQQTITTAAFTADVVAIGLTVVGARCTNFFSGDWLTKANIGLAGGLVFILAGLLCVIPVSWSAYSIITGFYNPLSTSGRRGELGASIYVGWASGALLIIGLLLLIPICLTTNAIICDFYNPIMTTAQRRELGGLALHWLGSSGAAVPGGGLLCSSFLPKEGKDYDVKVGVVHPHLTSGAGLILAFIGGKCTRFLDDKGGGVKGKIAVAAGAVFIFTGLLCFIPTVWAAGSVVSEFYSLSTDAQRREIGACLYVGLGASILLILGGGLFISSACPLESHKADKSPSVRYMVVRSSNGSTQAGSQRSRLAPAMSQPPRAVFSRSQSYDGALTKLPLYTRPPRGDRHEQGFRMESERSWAPSTKSQMKSLESTKSENSEAPSQLKSAEMEDVYQSKVKMAEDVSSDPAP</sequence>
<evidence type="ECO:0000256" key="9">
    <source>
        <dbReference type="ARBA" id="ARBA00023136"/>
    </source>
</evidence>
<evidence type="ECO:0000313" key="13">
    <source>
        <dbReference type="Proteomes" id="UP000327493"/>
    </source>
</evidence>
<dbReference type="PANTHER" id="PTHR12002">
    <property type="entry name" value="CLAUDIN"/>
    <property type="match status" value="1"/>
</dbReference>
<dbReference type="Gene3D" id="1.20.140.150">
    <property type="match status" value="5"/>
</dbReference>
<keyword evidence="5" id="KW-1003">Cell membrane</keyword>
<dbReference type="InterPro" id="IPR006187">
    <property type="entry name" value="Claudin"/>
</dbReference>
<keyword evidence="9 11" id="KW-0472">Membrane</keyword>
<evidence type="ECO:0000256" key="2">
    <source>
        <dbReference type="ARBA" id="ARBA00004651"/>
    </source>
</evidence>
<name>A0A5J5D2P7_9PERO</name>
<accession>A0A5J5D2P7</accession>
<feature type="compositionally biased region" description="Polar residues" evidence="10">
    <location>
        <begin position="611"/>
        <end position="624"/>
    </location>
</feature>
<evidence type="ECO:0000256" key="1">
    <source>
        <dbReference type="ARBA" id="ARBA00004435"/>
    </source>
</evidence>
<feature type="transmembrane region" description="Helical" evidence="11">
    <location>
        <begin position="359"/>
        <end position="386"/>
    </location>
</feature>
<feature type="transmembrane region" description="Helical" evidence="11">
    <location>
        <begin position="135"/>
        <end position="154"/>
    </location>
</feature>
<feature type="transmembrane region" description="Helical" evidence="11">
    <location>
        <begin position="525"/>
        <end position="547"/>
    </location>
</feature>
<keyword evidence="13" id="KW-1185">Reference proteome</keyword>
<dbReference type="Pfam" id="PF00822">
    <property type="entry name" value="PMP22_Claudin"/>
    <property type="match status" value="2"/>
</dbReference>
<feature type="region of interest" description="Disordered" evidence="10">
    <location>
        <begin position="611"/>
        <end position="725"/>
    </location>
</feature>
<feature type="transmembrane region" description="Helical" evidence="11">
    <location>
        <begin position="407"/>
        <end position="434"/>
    </location>
</feature>
<protein>
    <recommendedName>
        <fullName evidence="14">Claudin</fullName>
    </recommendedName>
</protein>
<dbReference type="InterPro" id="IPR004031">
    <property type="entry name" value="PMP22/EMP/MP20/Claudin"/>
</dbReference>
<evidence type="ECO:0000256" key="7">
    <source>
        <dbReference type="ARBA" id="ARBA00022949"/>
    </source>
</evidence>
<evidence type="ECO:0000256" key="11">
    <source>
        <dbReference type="SAM" id="Phobius"/>
    </source>
</evidence>
<comment type="similarity">
    <text evidence="3">Belongs to the claudin family.</text>
</comment>
<keyword evidence="4" id="KW-0796">Tight junction</keyword>
<dbReference type="EMBL" id="VOFY01000013">
    <property type="protein sequence ID" value="KAA8586825.1"/>
    <property type="molecule type" value="Genomic_DNA"/>
</dbReference>
<evidence type="ECO:0000256" key="3">
    <source>
        <dbReference type="ARBA" id="ARBA00008295"/>
    </source>
</evidence>
<feature type="transmembrane region" description="Helical" evidence="11">
    <location>
        <begin position="260"/>
        <end position="281"/>
    </location>
</feature>
<evidence type="ECO:0000256" key="4">
    <source>
        <dbReference type="ARBA" id="ARBA00022427"/>
    </source>
</evidence>